<feature type="active site" description="Charge relay system" evidence="5">
    <location>
        <position position="503"/>
    </location>
</feature>
<dbReference type="SUPFAM" id="SSF49265">
    <property type="entry name" value="Fibronectin type III"/>
    <property type="match status" value="1"/>
</dbReference>
<dbReference type="RefSeq" id="WP_165910887.1">
    <property type="nucleotide sequence ID" value="NZ_SMAF01000010.1"/>
</dbReference>
<dbReference type="InterPro" id="IPR003961">
    <property type="entry name" value="FN3_dom"/>
</dbReference>
<feature type="active site" description="Charge relay system" evidence="5">
    <location>
        <position position="300"/>
    </location>
</feature>
<sequence length="931" mass="95329">MSTLRTVGLAMAVAALVAGAGMNTVQAASLEDAGASQGAAAKIISFGDLAFDPLAATASPGSTRYRTAANGKGLRFVQFEGAIRGEWLGDLRAFGARPLQYYPHDTYLVWADEPSSRAVESLPDVRWQGDYLPEWKMEPGLRKRDGVIRNVGVHFFNDGDVEGVLAALRASGANVVNHGPAQTDRTFFDAWVEVDADHLDKLAEIPQVVWLEYASARPILDDEMSSQILARNYDASNVPLLGYLGWINNLGYNGDSLVWAVIDTGIDYAHPDFTGRIAGGTSYPGCTVSNPGDDAASGGHGTHVAGIIGGNAAAGFGDAGGFKYGLGMAPSVRFYAQNPICGNGPWPPTGGWQVLAKDALNGGAIGGNASWTSGESGGTTYTAGARAWDQLVRDGNVDTPINEAFIMVFSAGNSGPSPGTLTAPKAAKNPIITGGTQNYRVASNINGVYNASSRGPTQDGRIGITIAAPGQQIASARRIAGGSSCASAIAGTSNHYAFCSGTSMAAPHASGAAVILSDWWRENNGGAQPSPAMVKALLVNGARDYGGGGPIPNATQGWGRVDVPGSLGADFDYSEYVDQTEVLTSVGQVWEATYGVPESGKPLKVSLVWTDAAAAAGANPALVNNLDLEVVTGGQTYLGNVFSGGLSVAGGTADNRHNIENVFVADPGGTVTIRVRASNLPGDGIPNVGGATDQDFALVCRNCIEEAGFSLAVSPSSASICTPDAAAFSIDVGSVLGYQQPVTLAATGHPAGTTATFLPNPVTPLPGSSSLVLGNTASAAPGTYTVTITGTTIDRIQESAVTLLVATAVPDSPVPVTPAPGATNISTSPTLQWAAAPGADEYLVEIATDAAFTDIIHSDVTLGTSLAVGGLSTSTRYYWRVVAQNGCGSAYSFVADFRTLAAPGDCGVDQVAVSLLGEDFSGGLGAFTTTG</sequence>
<feature type="signal peptide" evidence="6">
    <location>
        <begin position="1"/>
        <end position="27"/>
    </location>
</feature>
<dbReference type="Gene3D" id="2.60.120.380">
    <property type="match status" value="1"/>
</dbReference>
<keyword evidence="4 5" id="KW-0720">Serine protease</keyword>
<evidence type="ECO:0000313" key="9">
    <source>
        <dbReference type="Proteomes" id="UP000294599"/>
    </source>
</evidence>
<feature type="active site" description="Charge relay system" evidence="5">
    <location>
        <position position="263"/>
    </location>
</feature>
<dbReference type="InterPro" id="IPR023828">
    <property type="entry name" value="Peptidase_S8_Ser-AS"/>
</dbReference>
<dbReference type="Pfam" id="PF00082">
    <property type="entry name" value="Peptidase_S8"/>
    <property type="match status" value="1"/>
</dbReference>
<dbReference type="InterPro" id="IPR051048">
    <property type="entry name" value="Peptidase_S8/S53_subtilisin"/>
</dbReference>
<evidence type="ECO:0000259" key="7">
    <source>
        <dbReference type="PROSITE" id="PS50853"/>
    </source>
</evidence>
<feature type="chain" id="PRO_5020649996" evidence="6">
    <location>
        <begin position="28"/>
        <end position="931"/>
    </location>
</feature>
<comment type="caution">
    <text evidence="8">The sequence shown here is derived from an EMBL/GenBank/DDBJ whole genome shotgun (WGS) entry which is preliminary data.</text>
</comment>
<dbReference type="InterPro" id="IPR036116">
    <property type="entry name" value="FN3_sf"/>
</dbReference>
<dbReference type="InterPro" id="IPR015500">
    <property type="entry name" value="Peptidase_S8_subtilisin-rel"/>
</dbReference>
<dbReference type="GO" id="GO:0004252">
    <property type="term" value="F:serine-type endopeptidase activity"/>
    <property type="evidence" value="ECO:0007669"/>
    <property type="project" value="UniProtKB-UniRule"/>
</dbReference>
<dbReference type="EMBL" id="SMAF01000010">
    <property type="protein sequence ID" value="TCS97940.1"/>
    <property type="molecule type" value="Genomic_DNA"/>
</dbReference>
<dbReference type="InterPro" id="IPR008979">
    <property type="entry name" value="Galactose-bd-like_sf"/>
</dbReference>
<protein>
    <submittedName>
        <fullName evidence="8">Subtilase family protein</fullName>
    </submittedName>
</protein>
<keyword evidence="2 5" id="KW-0645">Protease</keyword>
<reference evidence="8 9" key="1">
    <citation type="submission" date="2019-03" db="EMBL/GenBank/DDBJ databases">
        <title>Genomic Encyclopedia of Type Strains, Phase IV (KMG-IV): sequencing the most valuable type-strain genomes for metagenomic binning, comparative biology and taxonomic classification.</title>
        <authorList>
            <person name="Goeker M."/>
        </authorList>
    </citation>
    <scope>NUCLEOTIDE SEQUENCE [LARGE SCALE GENOMIC DNA]</scope>
    <source>
        <strain evidence="8 9">DSM 21944</strain>
    </source>
</reference>
<name>A0A4R3LES1_9GAMM</name>
<dbReference type="Gene3D" id="3.40.50.200">
    <property type="entry name" value="Peptidase S8/S53 domain"/>
    <property type="match status" value="1"/>
</dbReference>
<dbReference type="SUPFAM" id="SSF49785">
    <property type="entry name" value="Galactose-binding domain-like"/>
    <property type="match status" value="1"/>
</dbReference>
<dbReference type="SUPFAM" id="SSF52743">
    <property type="entry name" value="Subtilisin-like"/>
    <property type="match status" value="1"/>
</dbReference>
<evidence type="ECO:0000313" key="8">
    <source>
        <dbReference type="EMBL" id="TCS97940.1"/>
    </source>
</evidence>
<evidence type="ECO:0000256" key="5">
    <source>
        <dbReference type="PROSITE-ProRule" id="PRU01240"/>
    </source>
</evidence>
<dbReference type="InterPro" id="IPR036852">
    <property type="entry name" value="Peptidase_S8/S53_dom_sf"/>
</dbReference>
<dbReference type="Proteomes" id="UP000294599">
    <property type="component" value="Unassembled WGS sequence"/>
</dbReference>
<proteinExistence type="inferred from homology"/>
<dbReference type="CDD" id="cd00063">
    <property type="entry name" value="FN3"/>
    <property type="match status" value="1"/>
</dbReference>
<dbReference type="PANTHER" id="PTHR43399">
    <property type="entry name" value="SUBTILISIN-RELATED"/>
    <property type="match status" value="1"/>
</dbReference>
<dbReference type="PANTHER" id="PTHR43399:SF4">
    <property type="entry name" value="CELL WALL-ASSOCIATED PROTEASE"/>
    <property type="match status" value="1"/>
</dbReference>
<comment type="similarity">
    <text evidence="1 5">Belongs to the peptidase S8 family.</text>
</comment>
<keyword evidence="6" id="KW-0732">Signal</keyword>
<evidence type="ECO:0000256" key="2">
    <source>
        <dbReference type="ARBA" id="ARBA00022670"/>
    </source>
</evidence>
<dbReference type="PROSITE" id="PS00138">
    <property type="entry name" value="SUBTILASE_SER"/>
    <property type="match status" value="1"/>
</dbReference>
<feature type="non-terminal residue" evidence="8">
    <location>
        <position position="931"/>
    </location>
</feature>
<dbReference type="Gene3D" id="2.60.40.10">
    <property type="entry name" value="Immunoglobulins"/>
    <property type="match status" value="1"/>
</dbReference>
<accession>A0A4R3LES1</accession>
<dbReference type="PRINTS" id="PR00723">
    <property type="entry name" value="SUBTILISIN"/>
</dbReference>
<keyword evidence="3 5" id="KW-0378">Hydrolase</keyword>
<evidence type="ECO:0000256" key="6">
    <source>
        <dbReference type="SAM" id="SignalP"/>
    </source>
</evidence>
<evidence type="ECO:0000256" key="3">
    <source>
        <dbReference type="ARBA" id="ARBA00022801"/>
    </source>
</evidence>
<dbReference type="InterPro" id="IPR013783">
    <property type="entry name" value="Ig-like_fold"/>
</dbReference>
<gene>
    <name evidence="8" type="ORF">EDC25_1101</name>
</gene>
<dbReference type="InterPro" id="IPR034058">
    <property type="entry name" value="TagA/B/C/D_pept_dom"/>
</dbReference>
<dbReference type="PROSITE" id="PS00137">
    <property type="entry name" value="SUBTILASE_HIS"/>
    <property type="match status" value="1"/>
</dbReference>
<evidence type="ECO:0000256" key="4">
    <source>
        <dbReference type="ARBA" id="ARBA00022825"/>
    </source>
</evidence>
<organism evidence="8 9">
    <name type="scientific">Pseudofulvimonas gallinarii</name>
    <dbReference type="NCBI Taxonomy" id="634155"/>
    <lineage>
        <taxon>Bacteria</taxon>
        <taxon>Pseudomonadati</taxon>
        <taxon>Pseudomonadota</taxon>
        <taxon>Gammaproteobacteria</taxon>
        <taxon>Lysobacterales</taxon>
        <taxon>Rhodanobacteraceae</taxon>
        <taxon>Pseudofulvimonas</taxon>
    </lineage>
</organism>
<dbReference type="GO" id="GO:0006508">
    <property type="term" value="P:proteolysis"/>
    <property type="evidence" value="ECO:0007669"/>
    <property type="project" value="UniProtKB-KW"/>
</dbReference>
<dbReference type="InterPro" id="IPR022398">
    <property type="entry name" value="Peptidase_S8_His-AS"/>
</dbReference>
<dbReference type="AlphaFoldDB" id="A0A4R3LES1"/>
<evidence type="ECO:0000256" key="1">
    <source>
        <dbReference type="ARBA" id="ARBA00011073"/>
    </source>
</evidence>
<keyword evidence="9" id="KW-1185">Reference proteome</keyword>
<dbReference type="InterPro" id="IPR000209">
    <property type="entry name" value="Peptidase_S8/S53_dom"/>
</dbReference>
<dbReference type="PROSITE" id="PS50853">
    <property type="entry name" value="FN3"/>
    <property type="match status" value="1"/>
</dbReference>
<feature type="domain" description="Fibronectin type-III" evidence="7">
    <location>
        <begin position="814"/>
        <end position="902"/>
    </location>
</feature>
<dbReference type="CDD" id="cd04842">
    <property type="entry name" value="Peptidases_S8_Kp43_protease"/>
    <property type="match status" value="1"/>
</dbReference>
<dbReference type="PROSITE" id="PS51892">
    <property type="entry name" value="SUBTILASE"/>
    <property type="match status" value="1"/>
</dbReference>